<dbReference type="Pfam" id="PF12966">
    <property type="entry name" value="AtpR"/>
    <property type="match status" value="1"/>
</dbReference>
<keyword evidence="1" id="KW-0472">Membrane</keyword>
<protein>
    <recommendedName>
        <fullName evidence="4">N-ATPase, AtpR subunit</fullName>
    </recommendedName>
</protein>
<evidence type="ECO:0000313" key="3">
    <source>
        <dbReference type="Proteomes" id="UP000193307"/>
    </source>
</evidence>
<evidence type="ECO:0008006" key="4">
    <source>
        <dbReference type="Google" id="ProtNLM"/>
    </source>
</evidence>
<dbReference type="RefSeq" id="WP_211753574.1">
    <property type="nucleotide sequence ID" value="NZ_FNZV01000007.1"/>
</dbReference>
<proteinExistence type="predicted"/>
<organism evidence="2 3">
    <name type="scientific">Pacificibacter marinus</name>
    <dbReference type="NCBI Taxonomy" id="658057"/>
    <lineage>
        <taxon>Bacteria</taxon>
        <taxon>Pseudomonadati</taxon>
        <taxon>Pseudomonadota</taxon>
        <taxon>Alphaproteobacteria</taxon>
        <taxon>Rhodobacterales</taxon>
        <taxon>Roseobacteraceae</taxon>
        <taxon>Pacificibacter</taxon>
    </lineage>
</organism>
<dbReference type="InterPro" id="IPR017581">
    <property type="entry name" value="AtpR-like"/>
</dbReference>
<dbReference type="EMBL" id="FWFW01000007">
    <property type="protein sequence ID" value="SLN49188.1"/>
    <property type="molecule type" value="Genomic_DNA"/>
</dbReference>
<keyword evidence="1" id="KW-1133">Transmembrane helix</keyword>
<feature type="transmembrane region" description="Helical" evidence="1">
    <location>
        <begin position="41"/>
        <end position="63"/>
    </location>
</feature>
<sequence length="99" mass="10154">MMSFDWNAVVLGLAIGTVMSALFFAGLGVGMRLALRSAKPVAVLGLSAAFRIFALLGIGWGVVGQGGPWSLLGYAAAFLIVRFITTTIASFGTSAEGAQ</sequence>
<dbReference type="STRING" id="658057.SAMN04488032_10784"/>
<gene>
    <name evidence="2" type="ORF">PAM7971_02405</name>
</gene>
<dbReference type="AlphaFoldDB" id="A0A1Y5SV84"/>
<keyword evidence="3" id="KW-1185">Reference proteome</keyword>
<evidence type="ECO:0000313" key="2">
    <source>
        <dbReference type="EMBL" id="SLN49188.1"/>
    </source>
</evidence>
<keyword evidence="1" id="KW-0812">Transmembrane</keyword>
<evidence type="ECO:0000256" key="1">
    <source>
        <dbReference type="SAM" id="Phobius"/>
    </source>
</evidence>
<dbReference type="Proteomes" id="UP000193307">
    <property type="component" value="Unassembled WGS sequence"/>
</dbReference>
<feature type="transmembrane region" description="Helical" evidence="1">
    <location>
        <begin position="6"/>
        <end position="29"/>
    </location>
</feature>
<name>A0A1Y5SV84_9RHOB</name>
<feature type="transmembrane region" description="Helical" evidence="1">
    <location>
        <begin position="69"/>
        <end position="91"/>
    </location>
</feature>
<accession>A0A1Y5SV84</accession>
<reference evidence="2 3" key="1">
    <citation type="submission" date="2017-03" db="EMBL/GenBank/DDBJ databases">
        <authorList>
            <person name="Afonso C.L."/>
            <person name="Miller P.J."/>
            <person name="Scott M.A."/>
            <person name="Spackman E."/>
            <person name="Goraichik I."/>
            <person name="Dimitrov K.M."/>
            <person name="Suarez D.L."/>
            <person name="Swayne D.E."/>
        </authorList>
    </citation>
    <scope>NUCLEOTIDE SEQUENCE [LARGE SCALE GENOMIC DNA]</scope>
    <source>
        <strain evidence="2 3">CECT 7971</strain>
    </source>
</reference>